<dbReference type="Proteomes" id="UP000736787">
    <property type="component" value="Unassembled WGS sequence"/>
</dbReference>
<organism evidence="3 5">
    <name type="scientific">Phytophthora cactorum</name>
    <dbReference type="NCBI Taxonomy" id="29920"/>
    <lineage>
        <taxon>Eukaryota</taxon>
        <taxon>Sar</taxon>
        <taxon>Stramenopiles</taxon>
        <taxon>Oomycota</taxon>
        <taxon>Peronosporomycetes</taxon>
        <taxon>Peronosporales</taxon>
        <taxon>Peronosporaceae</taxon>
        <taxon>Phytophthora</taxon>
    </lineage>
</organism>
<evidence type="ECO:0000313" key="4">
    <source>
        <dbReference type="EMBL" id="KAG2973386.1"/>
    </source>
</evidence>
<dbReference type="EMBL" id="RCMG01000559">
    <property type="protein sequence ID" value="KAG2852160.1"/>
    <property type="molecule type" value="Genomic_DNA"/>
</dbReference>
<gene>
    <name evidence="1" type="ORF">PC113_g15269</name>
    <name evidence="2" type="ORF">PC115_g14618</name>
    <name evidence="3" type="ORF">PC117_g15969</name>
    <name evidence="4" type="ORF">PC118_g15156</name>
</gene>
<accession>A0A8T1KE35</accession>
<dbReference type="Proteomes" id="UP000774804">
    <property type="component" value="Unassembled WGS sequence"/>
</dbReference>
<comment type="caution">
    <text evidence="3">The sequence shown here is derived from an EMBL/GenBank/DDBJ whole genome shotgun (WGS) entry which is preliminary data.</text>
</comment>
<dbReference type="VEuPathDB" id="FungiDB:PC110_g17788"/>
<dbReference type="EMBL" id="RCMK01000551">
    <property type="protein sequence ID" value="KAG2922452.1"/>
    <property type="molecule type" value="Genomic_DNA"/>
</dbReference>
<dbReference type="EMBL" id="RCML01000578">
    <property type="protein sequence ID" value="KAG2973386.1"/>
    <property type="molecule type" value="Genomic_DNA"/>
</dbReference>
<dbReference type="AlphaFoldDB" id="A0A8T1KE35"/>
<evidence type="ECO:0000313" key="2">
    <source>
        <dbReference type="EMBL" id="KAG2905411.1"/>
    </source>
</evidence>
<dbReference type="EMBL" id="RCMI01000565">
    <property type="protein sequence ID" value="KAG2905411.1"/>
    <property type="molecule type" value="Genomic_DNA"/>
</dbReference>
<dbReference type="Proteomes" id="UP000735874">
    <property type="component" value="Unassembled WGS sequence"/>
</dbReference>
<protein>
    <submittedName>
        <fullName evidence="3">Uncharacterized protein</fullName>
    </submittedName>
</protein>
<name>A0A8T1KE35_9STRA</name>
<evidence type="ECO:0000313" key="5">
    <source>
        <dbReference type="Proteomes" id="UP000736787"/>
    </source>
</evidence>
<proteinExistence type="predicted"/>
<dbReference type="Proteomes" id="UP000697107">
    <property type="component" value="Unassembled WGS sequence"/>
</dbReference>
<reference evidence="3" key="1">
    <citation type="submission" date="2018-10" db="EMBL/GenBank/DDBJ databases">
        <title>Effector identification in a new, highly contiguous assembly of the strawberry crown rot pathogen Phytophthora cactorum.</title>
        <authorList>
            <person name="Armitage A.D."/>
            <person name="Nellist C.F."/>
            <person name="Bates H."/>
            <person name="Vickerstaff R.J."/>
            <person name="Harrison R.J."/>
        </authorList>
    </citation>
    <scope>NUCLEOTIDE SEQUENCE</scope>
    <source>
        <strain evidence="1">15-7</strain>
        <strain evidence="2">4032</strain>
        <strain evidence="3">4040</strain>
        <strain evidence="4">P415</strain>
    </source>
</reference>
<sequence length="147" mass="16013">MIWSQARSQFPTLADLLVKVYTAPGSTAGVECQHKVAKRVHTAVRNRTGGGSCGCTQLAKLQLDDKRQQFEKWIVSEYIGTVASEAIAAAECDDAQGDLTEANLMEQDVLNAALGTMSAPWELPDADQSTRSRNVNNLDELSCRSLR</sequence>
<evidence type="ECO:0000313" key="1">
    <source>
        <dbReference type="EMBL" id="KAG2852160.1"/>
    </source>
</evidence>
<evidence type="ECO:0000313" key="3">
    <source>
        <dbReference type="EMBL" id="KAG2922452.1"/>
    </source>
</evidence>